<dbReference type="Gene3D" id="2.170.120.20">
    <property type="entry name" value="Ribosomal protein L25, beta domain"/>
    <property type="match status" value="1"/>
</dbReference>
<dbReference type="PANTHER" id="PTHR33284">
    <property type="entry name" value="RIBOSOMAL PROTEIN L25/GLN-TRNA SYNTHETASE, ANTI-CODON-BINDING DOMAIN-CONTAINING PROTEIN"/>
    <property type="match status" value="1"/>
</dbReference>
<gene>
    <name evidence="5" type="primary">rplY</name>
    <name evidence="5" type="synonym">ctc</name>
    <name evidence="8" type="ORF">SAMN05421508_104243</name>
</gene>
<dbReference type="RefSeq" id="WP_097279199.1">
    <property type="nucleotide sequence ID" value="NZ_OCNJ01000004.1"/>
</dbReference>
<dbReference type="GO" id="GO:0022625">
    <property type="term" value="C:cytosolic large ribosomal subunit"/>
    <property type="evidence" value="ECO:0007669"/>
    <property type="project" value="TreeGrafter"/>
</dbReference>
<dbReference type="InterPro" id="IPR020930">
    <property type="entry name" value="Ribosomal_uL5_bac-type"/>
</dbReference>
<evidence type="ECO:0000256" key="3">
    <source>
        <dbReference type="ARBA" id="ARBA00022980"/>
    </source>
</evidence>
<keyword evidence="4 5" id="KW-0687">Ribonucleoprotein</keyword>
<dbReference type="EMBL" id="OCNJ01000004">
    <property type="protein sequence ID" value="SOD95152.1"/>
    <property type="molecule type" value="Genomic_DNA"/>
</dbReference>
<keyword evidence="2 5" id="KW-0694">RNA-binding</keyword>
<dbReference type="GO" id="GO:0006412">
    <property type="term" value="P:translation"/>
    <property type="evidence" value="ECO:0007669"/>
    <property type="project" value="UniProtKB-UniRule"/>
</dbReference>
<feature type="domain" description="Large ribosomal subunit protein bL25 L25" evidence="6">
    <location>
        <begin position="7"/>
        <end position="96"/>
    </location>
</feature>
<protein>
    <recommendedName>
        <fullName evidence="5">Large ribosomal subunit protein bL25</fullName>
    </recommendedName>
    <alternativeName>
        <fullName evidence="5">General stress protein CTC</fullName>
    </alternativeName>
</protein>
<comment type="similarity">
    <text evidence="5">Belongs to the bacterial ribosomal protein bL25 family. CTC subfamily.</text>
</comment>
<dbReference type="Proteomes" id="UP000219621">
    <property type="component" value="Unassembled WGS sequence"/>
</dbReference>
<dbReference type="InterPro" id="IPR029751">
    <property type="entry name" value="Ribosomal_L25_dom"/>
</dbReference>
<dbReference type="HAMAP" id="MF_01334">
    <property type="entry name" value="Ribosomal_bL25_CTC"/>
    <property type="match status" value="1"/>
</dbReference>
<evidence type="ECO:0000259" key="7">
    <source>
        <dbReference type="Pfam" id="PF14693"/>
    </source>
</evidence>
<dbReference type="SUPFAM" id="SSF50715">
    <property type="entry name" value="Ribosomal protein L25-like"/>
    <property type="match status" value="1"/>
</dbReference>
<evidence type="ECO:0000313" key="9">
    <source>
        <dbReference type="Proteomes" id="UP000219621"/>
    </source>
</evidence>
<evidence type="ECO:0000256" key="2">
    <source>
        <dbReference type="ARBA" id="ARBA00022884"/>
    </source>
</evidence>
<evidence type="ECO:0000256" key="5">
    <source>
        <dbReference type="HAMAP-Rule" id="MF_01334"/>
    </source>
</evidence>
<organism evidence="8 9">
    <name type="scientific">Caenispirillum bisanense</name>
    <dbReference type="NCBI Taxonomy" id="414052"/>
    <lineage>
        <taxon>Bacteria</taxon>
        <taxon>Pseudomonadati</taxon>
        <taxon>Pseudomonadota</taxon>
        <taxon>Alphaproteobacteria</taxon>
        <taxon>Rhodospirillales</taxon>
        <taxon>Novispirillaceae</taxon>
        <taxon>Caenispirillum</taxon>
    </lineage>
</organism>
<dbReference type="Pfam" id="PF01386">
    <property type="entry name" value="Ribosomal_L25p"/>
    <property type="match status" value="1"/>
</dbReference>
<dbReference type="GO" id="GO:0008097">
    <property type="term" value="F:5S rRNA binding"/>
    <property type="evidence" value="ECO:0007669"/>
    <property type="project" value="InterPro"/>
</dbReference>
<dbReference type="AlphaFoldDB" id="A0A286GI47"/>
<dbReference type="InterPro" id="IPR037121">
    <property type="entry name" value="Ribosomal_bL25_C"/>
</dbReference>
<dbReference type="Gene3D" id="2.40.240.10">
    <property type="entry name" value="Ribosomal Protein L25, Chain P"/>
    <property type="match status" value="1"/>
</dbReference>
<dbReference type="PANTHER" id="PTHR33284:SF1">
    <property type="entry name" value="RIBOSOMAL PROTEIN L25_GLN-TRNA SYNTHETASE, ANTI-CODON-BINDING DOMAIN-CONTAINING PROTEIN"/>
    <property type="match status" value="1"/>
</dbReference>
<feature type="domain" description="Large ribosomal subunit protein bL25 beta" evidence="7">
    <location>
        <begin position="104"/>
        <end position="189"/>
    </location>
</feature>
<accession>A0A286GI47</accession>
<sequence>MANENTLNVVRRDRAGKGAARATRRQGLVPGVVYGNKQSPDLVAIDPRPLMAAMHKAGFATRVFDLTIEGDSAAQSVMVHDVQFHPVTDAPIAVDFMRVSAETEVVVEVPVHFVNQERCPGLKRGGVLNIVRHEIEVKAKANALPESIDVDLAGVDINESIHISAVTLPAGVAPTITDRDFTIATIAAPSGLKSEAAAEGETAE</sequence>
<name>A0A286GI47_9PROT</name>
<evidence type="ECO:0000313" key="8">
    <source>
        <dbReference type="EMBL" id="SOD95152.1"/>
    </source>
</evidence>
<evidence type="ECO:0000256" key="1">
    <source>
        <dbReference type="ARBA" id="ARBA00022730"/>
    </source>
</evidence>
<dbReference type="InterPro" id="IPR001021">
    <property type="entry name" value="Ribosomal_bL25_long"/>
</dbReference>
<dbReference type="GO" id="GO:0003735">
    <property type="term" value="F:structural constituent of ribosome"/>
    <property type="evidence" value="ECO:0007669"/>
    <property type="project" value="InterPro"/>
</dbReference>
<dbReference type="OrthoDB" id="9806411at2"/>
<keyword evidence="9" id="KW-1185">Reference proteome</keyword>
<dbReference type="InterPro" id="IPR020056">
    <property type="entry name" value="Rbsml_bL25/Gln-tRNA_synth_N"/>
</dbReference>
<keyword evidence="3 5" id="KW-0689">Ribosomal protein</keyword>
<dbReference type="NCBIfam" id="TIGR00731">
    <property type="entry name" value="bL25_bact_ctc"/>
    <property type="match status" value="1"/>
</dbReference>
<evidence type="ECO:0000256" key="4">
    <source>
        <dbReference type="ARBA" id="ARBA00023274"/>
    </source>
</evidence>
<dbReference type="Pfam" id="PF14693">
    <property type="entry name" value="Ribosomal_TL5_C"/>
    <property type="match status" value="1"/>
</dbReference>
<comment type="subunit">
    <text evidence="5">Part of the 50S ribosomal subunit; part of the 5S rRNA/L5/L18/L25 subcomplex. Contacts the 5S rRNA. Binds to the 5S rRNA independently of L5 and L18.</text>
</comment>
<dbReference type="CDD" id="cd00495">
    <property type="entry name" value="Ribosomal_L25_TL5_CTC"/>
    <property type="match status" value="1"/>
</dbReference>
<dbReference type="InterPro" id="IPR011035">
    <property type="entry name" value="Ribosomal_bL25/Gln-tRNA_synth"/>
</dbReference>
<comment type="function">
    <text evidence="5">This is one of the proteins that binds to the 5S RNA in the ribosome where it forms part of the central protuberance.</text>
</comment>
<proteinExistence type="inferred from homology"/>
<reference evidence="8 9" key="1">
    <citation type="submission" date="2017-09" db="EMBL/GenBank/DDBJ databases">
        <authorList>
            <person name="Ehlers B."/>
            <person name="Leendertz F.H."/>
        </authorList>
    </citation>
    <scope>NUCLEOTIDE SEQUENCE [LARGE SCALE GENOMIC DNA]</scope>
    <source>
        <strain evidence="8 9">USBA 140</strain>
    </source>
</reference>
<evidence type="ECO:0000259" key="6">
    <source>
        <dbReference type="Pfam" id="PF01386"/>
    </source>
</evidence>
<dbReference type="InterPro" id="IPR020057">
    <property type="entry name" value="Ribosomal_bL25_b-dom"/>
</dbReference>
<keyword evidence="1 5" id="KW-0699">rRNA-binding</keyword>
<dbReference type="NCBIfam" id="NF004128">
    <property type="entry name" value="PRK05618.1-2"/>
    <property type="match status" value="1"/>
</dbReference>